<reference evidence="2" key="1">
    <citation type="journal article" date="2020" name="Nat. Commun.">
        <title>Genome sequence of the cluster root forming white lupin.</title>
        <authorList>
            <person name="Hufnagel B."/>
            <person name="Marques A."/>
            <person name="Soriano A."/>
            <person name="Marques L."/>
            <person name="Divol F."/>
            <person name="Doumas P."/>
            <person name="Sallet E."/>
            <person name="Mancinotti D."/>
            <person name="Carrere S."/>
            <person name="Marande W."/>
            <person name="Arribat S."/>
            <person name="Keller J."/>
            <person name="Huneau C."/>
            <person name="Blein T."/>
            <person name="Aime D."/>
            <person name="Laguerre M."/>
            <person name="Taylor J."/>
            <person name="Schubert V."/>
            <person name="Nelson M."/>
            <person name="Geu-Flores F."/>
            <person name="Crespi M."/>
            <person name="Gallardo-Guerrero K."/>
            <person name="Delaux P.-M."/>
            <person name="Salse J."/>
            <person name="Berges H."/>
            <person name="Guyot R."/>
            <person name="Gouzy J."/>
            <person name="Peret B."/>
        </authorList>
    </citation>
    <scope>NUCLEOTIDE SEQUENCE [LARGE SCALE GENOMIC DNA]</scope>
    <source>
        <strain evidence="2">cv. Amiga</strain>
    </source>
</reference>
<accession>A0A6A4NUS7</accession>
<comment type="caution">
    <text evidence="1">The sequence shown here is derived from an EMBL/GenBank/DDBJ whole genome shotgun (WGS) entry which is preliminary data.</text>
</comment>
<organism evidence="1 2">
    <name type="scientific">Lupinus albus</name>
    <name type="common">White lupine</name>
    <name type="synonym">Lupinus termis</name>
    <dbReference type="NCBI Taxonomy" id="3870"/>
    <lineage>
        <taxon>Eukaryota</taxon>
        <taxon>Viridiplantae</taxon>
        <taxon>Streptophyta</taxon>
        <taxon>Embryophyta</taxon>
        <taxon>Tracheophyta</taxon>
        <taxon>Spermatophyta</taxon>
        <taxon>Magnoliopsida</taxon>
        <taxon>eudicotyledons</taxon>
        <taxon>Gunneridae</taxon>
        <taxon>Pentapetalae</taxon>
        <taxon>rosids</taxon>
        <taxon>fabids</taxon>
        <taxon>Fabales</taxon>
        <taxon>Fabaceae</taxon>
        <taxon>Papilionoideae</taxon>
        <taxon>50 kb inversion clade</taxon>
        <taxon>genistoids sensu lato</taxon>
        <taxon>core genistoids</taxon>
        <taxon>Genisteae</taxon>
        <taxon>Lupinus</taxon>
    </lineage>
</organism>
<evidence type="ECO:0000313" key="2">
    <source>
        <dbReference type="Proteomes" id="UP000447434"/>
    </source>
</evidence>
<protein>
    <submittedName>
        <fullName evidence="1">Uncharacterized protein</fullName>
    </submittedName>
</protein>
<name>A0A6A4NUS7_LUPAL</name>
<dbReference type="AlphaFoldDB" id="A0A6A4NUS7"/>
<sequence>MSFQNLRYDLCPKDLRNPSFTHPSLIPSLGWLRIPNCLRQEEPFLKHSSFSRYESFFITRFFC</sequence>
<gene>
    <name evidence="1" type="ORF">Lalb_Chr16g0385981</name>
</gene>
<keyword evidence="2" id="KW-1185">Reference proteome</keyword>
<dbReference type="EMBL" id="WOCE01000016">
    <property type="protein sequence ID" value="KAE9597386.1"/>
    <property type="molecule type" value="Genomic_DNA"/>
</dbReference>
<dbReference type="Proteomes" id="UP000447434">
    <property type="component" value="Chromosome 16"/>
</dbReference>
<proteinExistence type="predicted"/>
<evidence type="ECO:0000313" key="1">
    <source>
        <dbReference type="EMBL" id="KAE9597386.1"/>
    </source>
</evidence>